<reference evidence="1" key="1">
    <citation type="submission" date="2014-05" db="EMBL/GenBank/DDBJ databases">
        <authorList>
            <person name="Chronopoulou M."/>
        </authorList>
    </citation>
    <scope>NUCLEOTIDE SEQUENCE</scope>
    <source>
        <tissue evidence="1">Whole organism</tissue>
    </source>
</reference>
<organism evidence="1">
    <name type="scientific">Lepeophtheirus salmonis</name>
    <name type="common">Salmon louse</name>
    <name type="synonym">Caligus salmonis</name>
    <dbReference type="NCBI Taxonomy" id="72036"/>
    <lineage>
        <taxon>Eukaryota</taxon>
        <taxon>Metazoa</taxon>
        <taxon>Ecdysozoa</taxon>
        <taxon>Arthropoda</taxon>
        <taxon>Crustacea</taxon>
        <taxon>Multicrustacea</taxon>
        <taxon>Hexanauplia</taxon>
        <taxon>Copepoda</taxon>
        <taxon>Siphonostomatoida</taxon>
        <taxon>Caligidae</taxon>
        <taxon>Lepeophtheirus</taxon>
    </lineage>
</organism>
<dbReference type="EMBL" id="HACA01017287">
    <property type="protein sequence ID" value="CDW34648.1"/>
    <property type="molecule type" value="Transcribed_RNA"/>
</dbReference>
<protein>
    <submittedName>
        <fullName evidence="1">Uncharacterized protein</fullName>
    </submittedName>
</protein>
<proteinExistence type="predicted"/>
<evidence type="ECO:0000313" key="1">
    <source>
        <dbReference type="EMBL" id="CDW34648.1"/>
    </source>
</evidence>
<sequence>MSQMFGIISLNLEGKKCRAITKAVKDLNVPKSSICYRIKGYKDTWSVDDRPSSCHPRSMRTLRLIEGTRSKINRKKKYSMRKIAHEE</sequence>
<dbReference type="AlphaFoldDB" id="A0A0K2U8S8"/>
<accession>A0A0K2U8S8</accession>
<name>A0A0K2U8S8_LEPSM</name>